<keyword evidence="3" id="KW-1133">Transmembrane helix</keyword>
<dbReference type="AlphaFoldDB" id="A0AAY5K1Q8"/>
<proteinExistence type="predicted"/>
<dbReference type="InterPro" id="IPR056924">
    <property type="entry name" value="SH3_Tf2-1"/>
</dbReference>
<dbReference type="InterPro" id="IPR016197">
    <property type="entry name" value="Chromo-like_dom_sf"/>
</dbReference>
<dbReference type="SUPFAM" id="SSF54160">
    <property type="entry name" value="Chromo domain-like"/>
    <property type="match status" value="1"/>
</dbReference>
<reference evidence="5" key="3">
    <citation type="submission" date="2025-09" db="UniProtKB">
        <authorList>
            <consortium name="Ensembl"/>
        </authorList>
    </citation>
    <scope>IDENTIFICATION</scope>
</reference>
<dbReference type="GeneTree" id="ENSGT01120000275533"/>
<dbReference type="Pfam" id="PF24626">
    <property type="entry name" value="SH3_Tf2-1"/>
    <property type="match status" value="1"/>
</dbReference>
<feature type="compositionally biased region" description="Basic residues" evidence="2">
    <location>
        <begin position="169"/>
        <end position="180"/>
    </location>
</feature>
<feature type="transmembrane region" description="Helical" evidence="3">
    <location>
        <begin position="255"/>
        <end position="285"/>
    </location>
</feature>
<keyword evidence="3" id="KW-0472">Membrane</keyword>
<evidence type="ECO:0000313" key="5">
    <source>
        <dbReference type="Ensembl" id="ENSELUP00000083009.1"/>
    </source>
</evidence>
<keyword evidence="3" id="KW-0812">Transmembrane</keyword>
<dbReference type="Gene3D" id="2.40.50.40">
    <property type="match status" value="1"/>
</dbReference>
<evidence type="ECO:0000259" key="4">
    <source>
        <dbReference type="PROSITE" id="PS50013"/>
    </source>
</evidence>
<sequence>MLPRSVAHRHIRRAGARQKSAADRRRSDAPVYTVGDRVWLSTRNLPLRLPCRKLGPRFVGPFKVLGRVNEVTYKLQLPPDYRINASFHVSLLRPVVAGPLQQSEVREVPPPPLDIEGGPAYSVRSVLDSRRQGGGLQYLVEWEGYGPEERCWVPAVDVLDPELLADFHRRRPDRPARRPPGRPAGARCRSRASRGGYCNEDARGGRAPPLPTWCSAHVIAGLLATPLLLPRHCPVLLLHTPGVHSLIRLPILDPLFLGIFVWYCSMFSVLYLPCALLSFACLVFLKNAIHYLDCIPAFDSFFQHASRHTVTTTKCYISTVTV</sequence>
<keyword evidence="6" id="KW-1185">Reference proteome</keyword>
<feature type="compositionally biased region" description="Basic residues" evidence="2">
    <location>
        <begin position="1"/>
        <end position="16"/>
    </location>
</feature>
<evidence type="ECO:0000313" key="6">
    <source>
        <dbReference type="Proteomes" id="UP000265140"/>
    </source>
</evidence>
<dbReference type="InterPro" id="IPR023780">
    <property type="entry name" value="Chromo_domain"/>
</dbReference>
<evidence type="ECO:0000256" key="3">
    <source>
        <dbReference type="SAM" id="Phobius"/>
    </source>
</evidence>
<dbReference type="Ensembl" id="ENSELUT00000102972.1">
    <property type="protein sequence ID" value="ENSELUP00000083009.1"/>
    <property type="gene ID" value="ENSELUG00000041874.1"/>
</dbReference>
<reference evidence="5 6" key="1">
    <citation type="submission" date="2020-02" db="EMBL/GenBank/DDBJ databases">
        <title>Esox lucius (northern pike) genome, fEsoLuc1, primary haplotype.</title>
        <authorList>
            <person name="Myers G."/>
            <person name="Karagic N."/>
            <person name="Meyer A."/>
            <person name="Pippel M."/>
            <person name="Reichard M."/>
            <person name="Winkler S."/>
            <person name="Tracey A."/>
            <person name="Sims Y."/>
            <person name="Howe K."/>
            <person name="Rhie A."/>
            <person name="Formenti G."/>
            <person name="Durbin R."/>
            <person name="Fedrigo O."/>
            <person name="Jarvis E.D."/>
        </authorList>
    </citation>
    <scope>NUCLEOTIDE SEQUENCE [LARGE SCALE GENOMIC DNA]</scope>
</reference>
<name>A0AAY5K1Q8_ESOLU</name>
<evidence type="ECO:0000256" key="1">
    <source>
        <dbReference type="ARBA" id="ARBA00004123"/>
    </source>
</evidence>
<dbReference type="PROSITE" id="PS50013">
    <property type="entry name" value="CHROMO_2"/>
    <property type="match status" value="1"/>
</dbReference>
<dbReference type="InterPro" id="IPR000953">
    <property type="entry name" value="Chromo/chromo_shadow_dom"/>
</dbReference>
<dbReference type="Pfam" id="PF00385">
    <property type="entry name" value="Chromo"/>
    <property type="match status" value="1"/>
</dbReference>
<dbReference type="SMART" id="SM00298">
    <property type="entry name" value="CHROMO"/>
    <property type="match status" value="1"/>
</dbReference>
<accession>A0AAY5K1Q8</accession>
<dbReference type="PANTHER" id="PTHR46148:SF52">
    <property type="entry name" value="OS04G0603800 PROTEIN"/>
    <property type="match status" value="1"/>
</dbReference>
<organism evidence="5 6">
    <name type="scientific">Esox lucius</name>
    <name type="common">Northern pike</name>
    <dbReference type="NCBI Taxonomy" id="8010"/>
    <lineage>
        <taxon>Eukaryota</taxon>
        <taxon>Metazoa</taxon>
        <taxon>Chordata</taxon>
        <taxon>Craniata</taxon>
        <taxon>Vertebrata</taxon>
        <taxon>Euteleostomi</taxon>
        <taxon>Actinopterygii</taxon>
        <taxon>Neopterygii</taxon>
        <taxon>Teleostei</taxon>
        <taxon>Protacanthopterygii</taxon>
        <taxon>Esociformes</taxon>
        <taxon>Esocidae</taxon>
        <taxon>Esox</taxon>
    </lineage>
</organism>
<protein>
    <recommendedName>
        <fullName evidence="4">Chromo domain-containing protein</fullName>
    </recommendedName>
</protein>
<comment type="subcellular location">
    <subcellularLocation>
        <location evidence="1">Nucleus</location>
    </subcellularLocation>
</comment>
<feature type="domain" description="Chromo" evidence="4">
    <location>
        <begin position="121"/>
        <end position="179"/>
    </location>
</feature>
<dbReference type="GO" id="GO:0005634">
    <property type="term" value="C:nucleus"/>
    <property type="evidence" value="ECO:0007669"/>
    <property type="project" value="UniProtKB-SubCell"/>
</dbReference>
<dbReference type="PANTHER" id="PTHR46148">
    <property type="entry name" value="CHROMO DOMAIN-CONTAINING PROTEIN"/>
    <property type="match status" value="1"/>
</dbReference>
<reference evidence="5" key="2">
    <citation type="submission" date="2025-08" db="UniProtKB">
        <authorList>
            <consortium name="Ensembl"/>
        </authorList>
    </citation>
    <scope>IDENTIFICATION</scope>
</reference>
<feature type="region of interest" description="Disordered" evidence="2">
    <location>
        <begin position="1"/>
        <end position="28"/>
    </location>
</feature>
<feature type="region of interest" description="Disordered" evidence="2">
    <location>
        <begin position="169"/>
        <end position="196"/>
    </location>
</feature>
<evidence type="ECO:0000256" key="2">
    <source>
        <dbReference type="SAM" id="MobiDB-lite"/>
    </source>
</evidence>
<dbReference type="Proteomes" id="UP000265140">
    <property type="component" value="Chromosome 11"/>
</dbReference>